<dbReference type="AlphaFoldDB" id="A0A1G9HRM1"/>
<organism evidence="1 2">
    <name type="scientific">Pseudomonas indica</name>
    <dbReference type="NCBI Taxonomy" id="137658"/>
    <lineage>
        <taxon>Bacteria</taxon>
        <taxon>Pseudomonadati</taxon>
        <taxon>Pseudomonadota</taxon>
        <taxon>Gammaproteobacteria</taxon>
        <taxon>Pseudomonadales</taxon>
        <taxon>Pseudomonadaceae</taxon>
        <taxon>Pseudomonas</taxon>
    </lineage>
</organism>
<evidence type="ECO:0000313" key="2">
    <source>
        <dbReference type="Proteomes" id="UP000198706"/>
    </source>
</evidence>
<accession>A0A1G9HRM1</accession>
<proteinExistence type="predicted"/>
<evidence type="ECO:0000313" key="1">
    <source>
        <dbReference type="EMBL" id="SDL15641.1"/>
    </source>
</evidence>
<dbReference type="STRING" id="137658.SAMN05216186_115122"/>
<dbReference type="EMBL" id="FNFD01000015">
    <property type="protein sequence ID" value="SDL15641.1"/>
    <property type="molecule type" value="Genomic_DNA"/>
</dbReference>
<dbReference type="Proteomes" id="UP000198706">
    <property type="component" value="Unassembled WGS sequence"/>
</dbReference>
<reference evidence="1 2" key="1">
    <citation type="submission" date="2016-10" db="EMBL/GenBank/DDBJ databases">
        <authorList>
            <person name="de Groot N.N."/>
        </authorList>
    </citation>
    <scope>NUCLEOTIDE SEQUENCE [LARGE SCALE GENOMIC DNA]</scope>
    <source>
        <strain evidence="1 2">JCM 21544</strain>
    </source>
</reference>
<dbReference type="RefSeq" id="WP_212633093.1">
    <property type="nucleotide sequence ID" value="NZ_FNFD01000015.1"/>
</dbReference>
<sequence length="309" mass="33866">MDALAFGYACFAGPALPSRHQEILSLGGYVAPVHGPLNEDVPLMNFATGEVLDRPYPRRSQARSALDFYDDYSIVPRVSPNGDLIHDLLAGASNVGNIPLNLGGALIGSFAEVMHSTGADKLLDPLMALPGFGVGAGATRGILSGITALAAARAEARFAGVLVPNNTHLGARGAYSGREFDPDLAGGPLRDLYNDKIKFTDRGIDVVEKHTARFGPDEANQYMIDRLRKIASGEIEPTQVDRNFYSHELREYVRYRRLGWETGQPVDLMQQRNLWNNTHTATLEEYRIPGPNTDPYLYHPEAIKLMEGF</sequence>
<keyword evidence="2" id="KW-1185">Reference proteome</keyword>
<gene>
    <name evidence="1" type="ORF">SAMN05216186_115122</name>
</gene>
<protein>
    <submittedName>
        <fullName evidence="1">Uncharacterized protein</fullName>
    </submittedName>
</protein>
<name>A0A1G9HRM1_9PSED</name>